<dbReference type="CDD" id="cd09076">
    <property type="entry name" value="L1-EN"/>
    <property type="match status" value="1"/>
</dbReference>
<dbReference type="Pfam" id="PF03372">
    <property type="entry name" value="Exo_endo_phos"/>
    <property type="match status" value="1"/>
</dbReference>
<dbReference type="PANTHER" id="PTHR31635:SF196">
    <property type="entry name" value="REVERSE TRANSCRIPTASE DOMAIN-CONTAINING PROTEIN-RELATED"/>
    <property type="match status" value="1"/>
</dbReference>
<dbReference type="InParanoid" id="A0A803JSB0"/>
<sequence length="1313" mass="152796">QELLPHKNTLNLIMITIVTHNVKGFNSTQKRSMAFRYYNSLGSDIIFLQETHFSKTSIPNYFHRSFPYVFLASADKKQKGVGIFINKNVPFKLLKCVPDPQGHFIIIVCTIGESLLTLASVYSPNDKQQTFYYRFFTSLSKHNRGQIMIGGDLNAVLNANRDRYDPKNPGKKHSETLSVYIGAKLKNMGLTDAWRERNPFKNDYTFYSNPNGTYSRIDYVLLSSPLLANVSTEKIQMCSWSDHNLVKIILKDLGLPKYTAIWRLNEAILTNPQIRTQIEGELTTYFQYNDTPDLRKSIIWEAHKSYIRGIIIKICSIKKKAKLEKVKDLTTQIEQKDKLYRTNPSNRLSQQLRQLKTELNLYLMEDVEKQIRWMKQRFYAKANKIDTMLANKLRHLNKLPPTCSIRTKTGAITANPLKIVETFREYYLQLYKGQGNMNKDKAEHTFRNISLPVLNTEQISLMQQPITSEEVLWAIKSLKSNKAPGPDGLTAPYYKHFSKILVPHLVALFNFIGEGNDYAPDSLRAFITAVPKPNKDNNLVENHRPITILNHDMKLIGKIFAKRINIFLTTLLNRDQVGFVPFRQPTDNIRRVIDIIAWTKAKGIPSALISLDIEKAFDSISWDFLKYALTKYKFPLSFLSHIQALYNFPKAQVKYNGILSNPITIERGTRQGCPLSPTLFVLTMEFLALLIRSNVDIKGIEIADKEYKCSLYADDLLLTLSRPLISLPNLFNVLDKFSMLSGLKINVAKTEALPLNMDSHMIKLLELNFDFRWSHTFIKYLGVLITDSYNTLSELNYKTLIKKLKEDIDSWKNFTVSWFGRINIIKMSILPRILYLFRTLPLPPPPEQLTSLQKACLQFVWGNKHPRIARKVLYRHRTQGGLSVPNFQEYYFAAQVTQLLNWFVQINPPKWVEIERVMCQNENLGDFLWTQKAILQYKIFPTIQHTLTIWRIICSKSGWISKYRPLAPLFQNQDFETGLEPRQFQWWIDKGLTHIHHYILHNKVISWTVLQDRYSISDRELYRYAQIKHFLVLLQKKFSFTTHTFFEAMCLHRPLMKGSLSFLYKQSTNTQPVSSLTYVKNWNTELSLTLNEQDWQEIIENTMHNSINVLAQETAYKVLSRWYLVPSRKAKWISGANPNCYRGCNNPGTMAHIFWHCGTAQRLWIRVYHLIYTVLQVNITKRPEEALLNKTIDTVSREQSILIRHIFTATKQVIAKAWLSPHLSFPEVKARIDIVLTMEKLTSILLDRQKQFIKVWDPWIKYRYPNGFGNSFFFLSSFPSFPFSFPVKIPCYLSLFFPALYPSFFSFSIITLT</sequence>
<dbReference type="SUPFAM" id="SSF56672">
    <property type="entry name" value="DNA/RNA polymerases"/>
    <property type="match status" value="1"/>
</dbReference>
<reference evidence="2" key="2">
    <citation type="submission" date="2021-03" db="UniProtKB">
        <authorList>
            <consortium name="Ensembl"/>
        </authorList>
    </citation>
    <scope>IDENTIFICATION</scope>
</reference>
<dbReference type="InterPro" id="IPR005135">
    <property type="entry name" value="Endo/exonuclease/phosphatase"/>
</dbReference>
<dbReference type="InterPro" id="IPR043502">
    <property type="entry name" value="DNA/RNA_pol_sf"/>
</dbReference>
<accession>A0A803JSB0</accession>
<dbReference type="InterPro" id="IPR036691">
    <property type="entry name" value="Endo/exonu/phosph_ase_sf"/>
</dbReference>
<evidence type="ECO:0000313" key="2">
    <source>
        <dbReference type="Ensembl" id="ENSXETP00000110900"/>
    </source>
</evidence>
<proteinExistence type="predicted"/>
<protein>
    <recommendedName>
        <fullName evidence="1">Reverse transcriptase domain-containing protein</fullName>
    </recommendedName>
</protein>
<evidence type="ECO:0000259" key="1">
    <source>
        <dbReference type="PROSITE" id="PS50878"/>
    </source>
</evidence>
<dbReference type="Ensembl" id="ENSXETT00000108163">
    <property type="protein sequence ID" value="ENSXETP00000110900"/>
    <property type="gene ID" value="ENSXETG00000041640"/>
</dbReference>
<dbReference type="GO" id="GO:0003824">
    <property type="term" value="F:catalytic activity"/>
    <property type="evidence" value="ECO:0007669"/>
    <property type="project" value="InterPro"/>
</dbReference>
<reference evidence="2" key="1">
    <citation type="journal article" date="2010" name="Science">
        <title>The genome of the Western clawed frog Xenopus tropicalis.</title>
        <authorList>
            <person name="Hellsten U."/>
            <person name="Harland R.M."/>
            <person name="Gilchrist M.J."/>
            <person name="Hendrix D."/>
            <person name="Jurka J."/>
            <person name="Kapitonov V."/>
            <person name="Ovcharenko I."/>
            <person name="Putnam N.H."/>
            <person name="Shu S."/>
            <person name="Taher L."/>
            <person name="Blitz I.L."/>
            <person name="Blumberg B."/>
            <person name="Dichmann D.S."/>
            <person name="Dubchak I."/>
            <person name="Amaya E."/>
            <person name="Detter J.C."/>
            <person name="Fletcher R."/>
            <person name="Gerhard D.S."/>
            <person name="Goodstein D."/>
            <person name="Graves T."/>
            <person name="Grigoriev I.V."/>
            <person name="Grimwood J."/>
            <person name="Kawashima T."/>
            <person name="Lindquist E."/>
            <person name="Lucas S.M."/>
            <person name="Mead P.E."/>
            <person name="Mitros T."/>
            <person name="Ogino H."/>
            <person name="Ohta Y."/>
            <person name="Poliakov A.V."/>
            <person name="Pollet N."/>
            <person name="Robert J."/>
            <person name="Salamov A."/>
            <person name="Sater A.K."/>
            <person name="Schmutz J."/>
            <person name="Terry A."/>
            <person name="Vize P.D."/>
            <person name="Warren W.C."/>
            <person name="Wells D."/>
            <person name="Wills A."/>
            <person name="Wilson R.K."/>
            <person name="Zimmerman L.B."/>
            <person name="Zorn A.M."/>
            <person name="Grainger R."/>
            <person name="Grammer T."/>
            <person name="Khokha M.K."/>
            <person name="Richardson P.M."/>
            <person name="Rokhsar D.S."/>
        </authorList>
    </citation>
    <scope>NUCLEOTIDE SEQUENCE [LARGE SCALE GENOMIC DNA]</scope>
    <source>
        <strain evidence="2">Nigerian</strain>
    </source>
</reference>
<dbReference type="InterPro" id="IPR000477">
    <property type="entry name" value="RT_dom"/>
</dbReference>
<organism evidence="2">
    <name type="scientific">Xenopus tropicalis</name>
    <name type="common">Western clawed frog</name>
    <name type="synonym">Silurana tropicalis</name>
    <dbReference type="NCBI Taxonomy" id="8364"/>
    <lineage>
        <taxon>Eukaryota</taxon>
        <taxon>Metazoa</taxon>
        <taxon>Chordata</taxon>
        <taxon>Craniata</taxon>
        <taxon>Vertebrata</taxon>
        <taxon>Euteleostomi</taxon>
        <taxon>Amphibia</taxon>
        <taxon>Batrachia</taxon>
        <taxon>Anura</taxon>
        <taxon>Pipoidea</taxon>
        <taxon>Pipidae</taxon>
        <taxon>Xenopodinae</taxon>
        <taxon>Xenopus</taxon>
        <taxon>Silurana</taxon>
    </lineage>
</organism>
<dbReference type="CDD" id="cd01650">
    <property type="entry name" value="RT_nLTR_like"/>
    <property type="match status" value="1"/>
</dbReference>
<dbReference type="SUPFAM" id="SSF56219">
    <property type="entry name" value="DNase I-like"/>
    <property type="match status" value="1"/>
</dbReference>
<dbReference type="PROSITE" id="PS50878">
    <property type="entry name" value="RT_POL"/>
    <property type="match status" value="1"/>
</dbReference>
<dbReference type="PANTHER" id="PTHR31635">
    <property type="entry name" value="REVERSE TRANSCRIPTASE DOMAIN-CONTAINING PROTEIN-RELATED"/>
    <property type="match status" value="1"/>
</dbReference>
<name>A0A803JSB0_XENTR</name>
<dbReference type="Pfam" id="PF00078">
    <property type="entry name" value="RVT_1"/>
    <property type="match status" value="1"/>
</dbReference>
<feature type="domain" description="Reverse transcriptase" evidence="1">
    <location>
        <begin position="511"/>
        <end position="785"/>
    </location>
</feature>
<dbReference type="GeneTree" id="ENSGT00940000163630"/>
<dbReference type="Gene3D" id="3.60.10.10">
    <property type="entry name" value="Endonuclease/exonuclease/phosphatase"/>
    <property type="match status" value="1"/>
</dbReference>